<feature type="compositionally biased region" description="Basic and acidic residues" evidence="1">
    <location>
        <begin position="148"/>
        <end position="157"/>
    </location>
</feature>
<feature type="region of interest" description="Disordered" evidence="1">
    <location>
        <begin position="276"/>
        <end position="379"/>
    </location>
</feature>
<feature type="compositionally biased region" description="Polar residues" evidence="1">
    <location>
        <begin position="121"/>
        <end position="140"/>
    </location>
</feature>
<dbReference type="Proteomes" id="UP001432322">
    <property type="component" value="Unassembled WGS sequence"/>
</dbReference>
<evidence type="ECO:0000313" key="4">
    <source>
        <dbReference type="Proteomes" id="UP001432322"/>
    </source>
</evidence>
<organism evidence="2 4">
    <name type="scientific">Pristionchus fissidentatus</name>
    <dbReference type="NCBI Taxonomy" id="1538716"/>
    <lineage>
        <taxon>Eukaryota</taxon>
        <taxon>Metazoa</taxon>
        <taxon>Ecdysozoa</taxon>
        <taxon>Nematoda</taxon>
        <taxon>Chromadorea</taxon>
        <taxon>Rhabditida</taxon>
        <taxon>Rhabditina</taxon>
        <taxon>Diplogasteromorpha</taxon>
        <taxon>Diplogasteroidea</taxon>
        <taxon>Neodiplogasteridae</taxon>
        <taxon>Pristionchus</taxon>
    </lineage>
</organism>
<gene>
    <name evidence="2" type="ORF">PFISCL1PPCAC_12312</name>
    <name evidence="3" type="ORF">PFISCL1PPCAC_28909</name>
</gene>
<keyword evidence="4" id="KW-1185">Reference proteome</keyword>
<sequence>ASMSSDTEKILSSAMNLFFAKLSERPAIKLEGMEDYLKVPQYKALVNLEKKCSLMETDAASRVMDSKIAYLRAIQEVHTCEQRWLSEIENGIGVLKERDSFAKDVNSKMRKGDYSILQGGAVSSSSQEDAGPSTVATSSKPPIVPKVADGHRKEAESRPTAAKSNANPGITDIRKRLAQMNMDSPSRVPLQPKNVNRTAEIGATPKSGPLLSSKGSIDGSVLPNRAPTTPLSHSNWDVPAPNFDDTIDSEPAQPVFNSAFLPPRPLPKILQKITDEPEKEKEDEEAEHTFELPRPSLPYQTPTVPKSRPFLISSMRKSEKKADGEGGEGAATVPTRTPIPTPSSAAFASHSGDPTSSLGIMKLKRPVMSNLSKKTLGEL</sequence>
<reference evidence="2" key="1">
    <citation type="submission" date="2023-10" db="EMBL/GenBank/DDBJ databases">
        <title>Genome assembly of Pristionchus species.</title>
        <authorList>
            <person name="Yoshida K."/>
            <person name="Sommer R.J."/>
        </authorList>
    </citation>
    <scope>NUCLEOTIDE SEQUENCE</scope>
    <source>
        <strain evidence="2">RS5133</strain>
    </source>
</reference>
<feature type="region of interest" description="Disordered" evidence="1">
    <location>
        <begin position="200"/>
        <end position="237"/>
    </location>
</feature>
<protein>
    <submittedName>
        <fullName evidence="2">Uncharacterized protein</fullName>
    </submittedName>
</protein>
<evidence type="ECO:0000313" key="2">
    <source>
        <dbReference type="EMBL" id="GMT21015.1"/>
    </source>
</evidence>
<feature type="compositionally biased region" description="Polar residues" evidence="1">
    <location>
        <begin position="226"/>
        <end position="235"/>
    </location>
</feature>
<accession>A0AAV5VSN0</accession>
<evidence type="ECO:0000256" key="1">
    <source>
        <dbReference type="SAM" id="MobiDB-lite"/>
    </source>
</evidence>
<dbReference type="EMBL" id="BTSY01000003">
    <property type="protein sequence ID" value="GMT21015.1"/>
    <property type="molecule type" value="Genomic_DNA"/>
</dbReference>
<feature type="compositionally biased region" description="Polar residues" evidence="1">
    <location>
        <begin position="342"/>
        <end position="358"/>
    </location>
</feature>
<dbReference type="AlphaFoldDB" id="A0AAV5VSN0"/>
<dbReference type="EMBL" id="BTSY01000196">
    <property type="protein sequence ID" value="GMT37612.1"/>
    <property type="molecule type" value="Genomic_DNA"/>
</dbReference>
<proteinExistence type="predicted"/>
<comment type="caution">
    <text evidence="2">The sequence shown here is derived from an EMBL/GenBank/DDBJ whole genome shotgun (WGS) entry which is preliminary data.</text>
</comment>
<feature type="non-terminal residue" evidence="2">
    <location>
        <position position="1"/>
    </location>
</feature>
<feature type="region of interest" description="Disordered" evidence="1">
    <location>
        <begin position="120"/>
        <end position="170"/>
    </location>
</feature>
<name>A0AAV5VSN0_9BILA</name>
<evidence type="ECO:0000313" key="3">
    <source>
        <dbReference type="EMBL" id="GMT37612.1"/>
    </source>
</evidence>